<dbReference type="EMBL" id="BEXD01001113">
    <property type="protein sequence ID" value="GBB92376.1"/>
    <property type="molecule type" value="Genomic_DNA"/>
</dbReference>
<gene>
    <name evidence="2" type="ORF">RCL2_002600100</name>
    <name evidence="1" type="ORF">RclHR1_00200009</name>
</gene>
<dbReference type="Proteomes" id="UP000615446">
    <property type="component" value="Unassembled WGS sequence"/>
</dbReference>
<organism evidence="1 3">
    <name type="scientific">Rhizophagus clarus</name>
    <dbReference type="NCBI Taxonomy" id="94130"/>
    <lineage>
        <taxon>Eukaryota</taxon>
        <taxon>Fungi</taxon>
        <taxon>Fungi incertae sedis</taxon>
        <taxon>Mucoromycota</taxon>
        <taxon>Glomeromycotina</taxon>
        <taxon>Glomeromycetes</taxon>
        <taxon>Glomerales</taxon>
        <taxon>Glomeraceae</taxon>
        <taxon>Rhizophagus</taxon>
    </lineage>
</organism>
<dbReference type="Proteomes" id="UP000247702">
    <property type="component" value="Unassembled WGS sequence"/>
</dbReference>
<evidence type="ECO:0000313" key="3">
    <source>
        <dbReference type="Proteomes" id="UP000247702"/>
    </source>
</evidence>
<proteinExistence type="predicted"/>
<name>A0A2Z6RJ24_9GLOM</name>
<evidence type="ECO:0000313" key="2">
    <source>
        <dbReference type="EMBL" id="GES99497.1"/>
    </source>
</evidence>
<sequence>MTSKNASFYSSTHVMYPSNTPQIRHIISLYLHMLTIDINARFDCQQSKNSDVCTRKAKDPKTLRKNDPFISADSIHPNKEIIFYYYLL</sequence>
<accession>A0A2Z6RJ24</accession>
<dbReference type="EMBL" id="BLAL01000281">
    <property type="protein sequence ID" value="GES99497.1"/>
    <property type="molecule type" value="Genomic_DNA"/>
</dbReference>
<comment type="caution">
    <text evidence="1">The sequence shown here is derived from an EMBL/GenBank/DDBJ whole genome shotgun (WGS) entry which is preliminary data.</text>
</comment>
<reference evidence="2" key="2">
    <citation type="submission" date="2019-10" db="EMBL/GenBank/DDBJ databases">
        <title>Conservation and host-specific expression of non-tandemly repeated heterogenous ribosome RNA gene in arbuscular mycorrhizal fungi.</title>
        <authorList>
            <person name="Maeda T."/>
            <person name="Kobayashi Y."/>
            <person name="Nakagawa T."/>
            <person name="Ezawa T."/>
            <person name="Yamaguchi K."/>
            <person name="Bino T."/>
            <person name="Nishimoto Y."/>
            <person name="Shigenobu S."/>
            <person name="Kawaguchi M."/>
        </authorList>
    </citation>
    <scope>NUCLEOTIDE SEQUENCE</scope>
    <source>
        <strain evidence="2">HR1</strain>
    </source>
</reference>
<dbReference type="AlphaFoldDB" id="A0A2Z6RJ24"/>
<protein>
    <submittedName>
        <fullName evidence="1">Uncharacterized protein</fullName>
    </submittedName>
</protein>
<reference evidence="1 3" key="1">
    <citation type="submission" date="2017-11" db="EMBL/GenBank/DDBJ databases">
        <title>The genome of Rhizophagus clarus HR1 reveals common genetic basis of auxotrophy among arbuscular mycorrhizal fungi.</title>
        <authorList>
            <person name="Kobayashi Y."/>
        </authorList>
    </citation>
    <scope>NUCLEOTIDE SEQUENCE [LARGE SCALE GENOMIC DNA]</scope>
    <source>
        <strain evidence="1 3">HR1</strain>
    </source>
</reference>
<keyword evidence="3" id="KW-1185">Reference proteome</keyword>
<evidence type="ECO:0000313" key="1">
    <source>
        <dbReference type="EMBL" id="GBB92376.1"/>
    </source>
</evidence>
<dbReference type="OrthoDB" id="2317060at2759"/>